<dbReference type="InterPro" id="IPR036397">
    <property type="entry name" value="RNaseH_sf"/>
</dbReference>
<dbReference type="GO" id="GO:0004523">
    <property type="term" value="F:RNA-DNA hybrid ribonuclease activity"/>
    <property type="evidence" value="ECO:0007669"/>
    <property type="project" value="InterPro"/>
</dbReference>
<name>A0A2N1M3B2_9GLOM</name>
<dbReference type="Pfam" id="PF00075">
    <property type="entry name" value="RNase_H"/>
    <property type="match status" value="1"/>
</dbReference>
<organism evidence="2 3">
    <name type="scientific">Rhizophagus irregularis</name>
    <dbReference type="NCBI Taxonomy" id="588596"/>
    <lineage>
        <taxon>Eukaryota</taxon>
        <taxon>Fungi</taxon>
        <taxon>Fungi incertae sedis</taxon>
        <taxon>Mucoromycota</taxon>
        <taxon>Glomeromycotina</taxon>
        <taxon>Glomeromycetes</taxon>
        <taxon>Glomerales</taxon>
        <taxon>Glomeraceae</taxon>
        <taxon>Rhizophagus</taxon>
    </lineage>
</organism>
<evidence type="ECO:0000259" key="1">
    <source>
        <dbReference type="PROSITE" id="PS50879"/>
    </source>
</evidence>
<proteinExistence type="predicted"/>
<evidence type="ECO:0000313" key="2">
    <source>
        <dbReference type="EMBL" id="PKK56124.1"/>
    </source>
</evidence>
<gene>
    <name evidence="2" type="ORF">RhiirC2_800694</name>
</gene>
<reference evidence="2 3" key="2">
    <citation type="submission" date="2017-10" db="EMBL/GenBank/DDBJ databases">
        <title>Extensive intraspecific genome diversity in a model arbuscular mycorrhizal fungus.</title>
        <authorList>
            <person name="Chen E.C.H."/>
            <person name="Morin E."/>
            <person name="Baudet D."/>
            <person name="Noel J."/>
            <person name="Ndikumana S."/>
            <person name="Charron P."/>
            <person name="St-Onge C."/>
            <person name="Giorgi J."/>
            <person name="Grigoriev I.V."/>
            <person name="Roux C."/>
            <person name="Martin F.M."/>
            <person name="Corradi N."/>
        </authorList>
    </citation>
    <scope>NUCLEOTIDE SEQUENCE [LARGE SCALE GENOMIC DNA]</scope>
    <source>
        <strain evidence="2 3">C2</strain>
    </source>
</reference>
<protein>
    <recommendedName>
        <fullName evidence="1">RNase H type-1 domain-containing protein</fullName>
    </recommendedName>
</protein>
<dbReference type="EMBL" id="LLXL01006161">
    <property type="protein sequence ID" value="PKK56124.1"/>
    <property type="molecule type" value="Genomic_DNA"/>
</dbReference>
<dbReference type="InterPro" id="IPR012337">
    <property type="entry name" value="RNaseH-like_sf"/>
</dbReference>
<accession>A0A2N1M3B2</accession>
<comment type="caution">
    <text evidence="2">The sequence shown here is derived from an EMBL/GenBank/DDBJ whole genome shotgun (WGS) entry which is preliminary data.</text>
</comment>
<evidence type="ECO:0000313" key="3">
    <source>
        <dbReference type="Proteomes" id="UP000233469"/>
    </source>
</evidence>
<dbReference type="GO" id="GO:0003676">
    <property type="term" value="F:nucleic acid binding"/>
    <property type="evidence" value="ECO:0007669"/>
    <property type="project" value="InterPro"/>
</dbReference>
<reference evidence="2 3" key="1">
    <citation type="submission" date="2016-04" db="EMBL/GenBank/DDBJ databases">
        <title>Genome analyses suggest a sexual origin of heterokaryosis in a supposedly ancient asexual fungus.</title>
        <authorList>
            <person name="Ropars J."/>
            <person name="Sedzielewska K."/>
            <person name="Noel J."/>
            <person name="Charron P."/>
            <person name="Farinelli L."/>
            <person name="Marton T."/>
            <person name="Kruger M."/>
            <person name="Pelin A."/>
            <person name="Brachmann A."/>
            <person name="Corradi N."/>
        </authorList>
    </citation>
    <scope>NUCLEOTIDE SEQUENCE [LARGE SCALE GENOMIC DNA]</scope>
    <source>
        <strain evidence="2 3">C2</strain>
    </source>
</reference>
<dbReference type="SUPFAM" id="SSF53098">
    <property type="entry name" value="Ribonuclease H-like"/>
    <property type="match status" value="1"/>
</dbReference>
<dbReference type="PROSITE" id="PS50879">
    <property type="entry name" value="RNASE_H_1"/>
    <property type="match status" value="1"/>
</dbReference>
<dbReference type="InterPro" id="IPR002156">
    <property type="entry name" value="RNaseH_domain"/>
</dbReference>
<sequence>MGQLPIIIILRLHCFNTNLNDFTKHIGTGWIIINDKNEVILECSSSITEWPSSTRAELEAILLAILVLQIGQRANIFTDSQVAIDSINHIANIWR</sequence>
<dbReference type="Proteomes" id="UP000233469">
    <property type="component" value="Unassembled WGS sequence"/>
</dbReference>
<dbReference type="Gene3D" id="3.30.420.10">
    <property type="entry name" value="Ribonuclease H-like superfamily/Ribonuclease H"/>
    <property type="match status" value="1"/>
</dbReference>
<feature type="domain" description="RNase H type-1" evidence="1">
    <location>
        <begin position="33"/>
        <end position="95"/>
    </location>
</feature>
<dbReference type="AlphaFoldDB" id="A0A2N1M3B2"/>